<reference evidence="1" key="1">
    <citation type="submission" date="2022-08" db="EMBL/GenBank/DDBJ databases">
        <title>Genome Sequence of Lecanicillium fungicola.</title>
        <authorList>
            <person name="Buettner E."/>
        </authorList>
    </citation>
    <scope>NUCLEOTIDE SEQUENCE</scope>
    <source>
        <strain evidence="1">Babe33</strain>
    </source>
</reference>
<gene>
    <name evidence="1" type="ORF">NQ176_g3896</name>
</gene>
<evidence type="ECO:0000313" key="1">
    <source>
        <dbReference type="EMBL" id="KAJ2978292.1"/>
    </source>
</evidence>
<name>A0ACC1NG29_9HYPO</name>
<keyword evidence="2" id="KW-1185">Reference proteome</keyword>
<protein>
    <submittedName>
        <fullName evidence="1">Uncharacterized protein</fullName>
    </submittedName>
</protein>
<evidence type="ECO:0000313" key="2">
    <source>
        <dbReference type="Proteomes" id="UP001143910"/>
    </source>
</evidence>
<comment type="caution">
    <text evidence="1">The sequence shown here is derived from an EMBL/GenBank/DDBJ whole genome shotgun (WGS) entry which is preliminary data.</text>
</comment>
<dbReference type="Proteomes" id="UP001143910">
    <property type="component" value="Unassembled WGS sequence"/>
</dbReference>
<organism evidence="1 2">
    <name type="scientific">Zarea fungicola</name>
    <dbReference type="NCBI Taxonomy" id="93591"/>
    <lineage>
        <taxon>Eukaryota</taxon>
        <taxon>Fungi</taxon>
        <taxon>Dikarya</taxon>
        <taxon>Ascomycota</taxon>
        <taxon>Pezizomycotina</taxon>
        <taxon>Sordariomycetes</taxon>
        <taxon>Hypocreomycetidae</taxon>
        <taxon>Hypocreales</taxon>
        <taxon>Cordycipitaceae</taxon>
        <taxon>Zarea</taxon>
    </lineage>
</organism>
<accession>A0ACC1NG29</accession>
<sequence>MISITNYIMNPSFLLVLARLAIGSPQSGSGAGADHPSIPSNPDELVSFTQGENTTILHADVIHENILLAMDDEHILHSNNLHDYFVNNDGANHTVYVNDTRVFIDMNSVKLVTDKKRQYSQ</sequence>
<proteinExistence type="predicted"/>
<dbReference type="EMBL" id="JANJQO010000390">
    <property type="protein sequence ID" value="KAJ2978292.1"/>
    <property type="molecule type" value="Genomic_DNA"/>
</dbReference>